<dbReference type="AlphaFoldDB" id="A0A841JMC9"/>
<dbReference type="RefSeq" id="WP_082125174.1">
    <property type="nucleotide sequence ID" value="NZ_JACHEK010000001.1"/>
</dbReference>
<feature type="region of interest" description="Disordered" evidence="1">
    <location>
        <begin position="166"/>
        <end position="216"/>
    </location>
</feature>
<feature type="transmembrane region" description="Helical" evidence="2">
    <location>
        <begin position="61"/>
        <end position="85"/>
    </location>
</feature>
<dbReference type="EMBL" id="JACHEK010000001">
    <property type="protein sequence ID" value="MBB6142506.1"/>
    <property type="molecule type" value="Genomic_DNA"/>
</dbReference>
<organism evidence="3 4">
    <name type="scientific">Silvibacterium bohemicum</name>
    <dbReference type="NCBI Taxonomy" id="1577686"/>
    <lineage>
        <taxon>Bacteria</taxon>
        <taxon>Pseudomonadati</taxon>
        <taxon>Acidobacteriota</taxon>
        <taxon>Terriglobia</taxon>
        <taxon>Terriglobales</taxon>
        <taxon>Acidobacteriaceae</taxon>
        <taxon>Silvibacterium</taxon>
    </lineage>
</organism>
<evidence type="ECO:0000313" key="4">
    <source>
        <dbReference type="Proteomes" id="UP000538666"/>
    </source>
</evidence>
<name>A0A841JMC9_9BACT</name>
<keyword evidence="2" id="KW-0812">Transmembrane</keyword>
<dbReference type="PANTHER" id="PTHR36109">
    <property type="entry name" value="MEMBRANE PROTEIN-RELATED"/>
    <property type="match status" value="1"/>
</dbReference>
<keyword evidence="2" id="KW-1133">Transmembrane helix</keyword>
<dbReference type="InterPro" id="IPR052948">
    <property type="entry name" value="Low_temp-induced_all0457"/>
</dbReference>
<evidence type="ECO:0000313" key="3">
    <source>
        <dbReference type="EMBL" id="MBB6142506.1"/>
    </source>
</evidence>
<reference evidence="3 4" key="1">
    <citation type="submission" date="2020-08" db="EMBL/GenBank/DDBJ databases">
        <title>Genomic Encyclopedia of Type Strains, Phase IV (KMG-IV): sequencing the most valuable type-strain genomes for metagenomic binning, comparative biology and taxonomic classification.</title>
        <authorList>
            <person name="Goeker M."/>
        </authorList>
    </citation>
    <scope>NUCLEOTIDE SEQUENCE [LARGE SCALE GENOMIC DNA]</scope>
    <source>
        <strain evidence="3 4">DSM 103733</strain>
    </source>
</reference>
<protein>
    <recommendedName>
        <fullName evidence="5">DUF3341 domain-containing protein</fullName>
    </recommendedName>
</protein>
<proteinExistence type="predicted"/>
<evidence type="ECO:0008006" key="5">
    <source>
        <dbReference type="Google" id="ProtNLM"/>
    </source>
</evidence>
<evidence type="ECO:0000256" key="1">
    <source>
        <dbReference type="SAM" id="MobiDB-lite"/>
    </source>
</evidence>
<dbReference type="Proteomes" id="UP000538666">
    <property type="component" value="Unassembled WGS sequence"/>
</dbReference>
<evidence type="ECO:0000256" key="2">
    <source>
        <dbReference type="SAM" id="Phobius"/>
    </source>
</evidence>
<keyword evidence="4" id="KW-1185">Reference proteome</keyword>
<dbReference type="PANTHER" id="PTHR36109:SF2">
    <property type="entry name" value="MEMBRANE PROTEIN"/>
    <property type="match status" value="1"/>
</dbReference>
<comment type="caution">
    <text evidence="3">The sequence shown here is derived from an EMBL/GenBank/DDBJ whole genome shotgun (WGS) entry which is preliminary data.</text>
</comment>
<feature type="transmembrane region" description="Helical" evidence="2">
    <location>
        <begin position="97"/>
        <end position="119"/>
    </location>
</feature>
<accession>A0A841JMC9</accession>
<keyword evidence="2" id="KW-0472">Membrane</keyword>
<gene>
    <name evidence="3" type="ORF">HNQ77_000444</name>
</gene>
<sequence length="216" mass="21216">MTNKNTAVFGIYASAPVAESAVDHLLSKGFANSAISVLLPDDETTRAFAHEKHTKAPEGTATGVTAGGVVGGTLGLLAGIGALAIPGVGPLIAAGPIMGALAGLGIGGAVGGIVGALVGMGIPEFEAKRYEGAVKGGGTLLSVHCDTSEQVSLAKEALRETGAKDIAASGEEGSGSGHAADETYGTRTGAVGTDVMADPNSAVVDPRDEPVVRRVS</sequence>
<feature type="compositionally biased region" description="Basic and acidic residues" evidence="1">
    <location>
        <begin position="205"/>
        <end position="216"/>
    </location>
</feature>